<evidence type="ECO:0000313" key="3">
    <source>
        <dbReference type="Proteomes" id="UP000244173"/>
    </source>
</evidence>
<dbReference type="STRING" id="1122240.GCA_000620105_01573"/>
<evidence type="ECO:0000259" key="1">
    <source>
        <dbReference type="Pfam" id="PF20026"/>
    </source>
</evidence>
<protein>
    <recommendedName>
        <fullName evidence="1">DUF6434 domain-containing protein</fullName>
    </recommendedName>
</protein>
<sequence length="72" mass="8497">MSDAFDWHGGRITRHTLVDAAYRNTRNVRRFMLAQCGASFRFDRDFMAWIRNGERKTMGEVAEEWLGRHPPP</sequence>
<accession>A0A2S0PCA3</accession>
<dbReference type="Proteomes" id="UP000244173">
    <property type="component" value="Chromosome"/>
</dbReference>
<gene>
    <name evidence="2" type="ORF">DAI18_13560</name>
</gene>
<name>A0A2S0PCA3_9NEIS</name>
<evidence type="ECO:0000313" key="2">
    <source>
        <dbReference type="EMBL" id="AVY94953.1"/>
    </source>
</evidence>
<keyword evidence="3" id="KW-1185">Reference proteome</keyword>
<dbReference type="RefSeq" id="WP_107889683.1">
    <property type="nucleotide sequence ID" value="NZ_CP028519.1"/>
</dbReference>
<reference evidence="2 3" key="1">
    <citation type="submission" date="2018-04" db="EMBL/GenBank/DDBJ databases">
        <title>Denitrifier Microvirgula.</title>
        <authorList>
            <person name="Anderson E."/>
            <person name="Jang J."/>
            <person name="Ishii S."/>
        </authorList>
    </citation>
    <scope>NUCLEOTIDE SEQUENCE [LARGE SCALE GENOMIC DNA]</scope>
    <source>
        <strain evidence="2 3">BE2.4</strain>
    </source>
</reference>
<dbReference type="EMBL" id="CP028519">
    <property type="protein sequence ID" value="AVY94953.1"/>
    <property type="molecule type" value="Genomic_DNA"/>
</dbReference>
<dbReference type="InterPro" id="IPR045492">
    <property type="entry name" value="DUF6434"/>
</dbReference>
<feature type="domain" description="DUF6434" evidence="1">
    <location>
        <begin position="5"/>
        <end position="66"/>
    </location>
</feature>
<organism evidence="2 3">
    <name type="scientific">Microvirgula aerodenitrificans</name>
    <dbReference type="NCBI Taxonomy" id="57480"/>
    <lineage>
        <taxon>Bacteria</taxon>
        <taxon>Pseudomonadati</taxon>
        <taxon>Pseudomonadota</taxon>
        <taxon>Betaproteobacteria</taxon>
        <taxon>Neisseriales</taxon>
        <taxon>Aquaspirillaceae</taxon>
        <taxon>Microvirgula</taxon>
    </lineage>
</organism>
<dbReference type="OrthoDB" id="9778090at2"/>
<dbReference type="Pfam" id="PF20026">
    <property type="entry name" value="DUF6434"/>
    <property type="match status" value="1"/>
</dbReference>
<dbReference type="KEGG" id="maer:DAI18_13560"/>
<dbReference type="AlphaFoldDB" id="A0A2S0PCA3"/>
<proteinExistence type="predicted"/>